<organism evidence="2 3">
    <name type="scientific">Desulfonema ishimotonii</name>
    <dbReference type="NCBI Taxonomy" id="45657"/>
    <lineage>
        <taxon>Bacteria</taxon>
        <taxon>Pseudomonadati</taxon>
        <taxon>Thermodesulfobacteriota</taxon>
        <taxon>Desulfobacteria</taxon>
        <taxon>Desulfobacterales</taxon>
        <taxon>Desulfococcaceae</taxon>
        <taxon>Desulfonema</taxon>
    </lineage>
</organism>
<sequence length="194" mass="21334">MKMLKDSSEIREAASLFDELIAQSAVIPSPSPGTRRAGRRRGAPSRRSAPAREKVAHLRSPRMESGGPQRQYRGDRLEDALYAMCKRGGFMGALLVDSDGLPLAIYNRPVADETLAAAFTMILGDALGRAGKLLSGIDPNNISIDINYTDKAVIRRFSINNLPYFLMTVCPQNVDERAEVELSIDQVTSILKKR</sequence>
<evidence type="ECO:0008006" key="4">
    <source>
        <dbReference type="Google" id="ProtNLM"/>
    </source>
</evidence>
<dbReference type="EMBL" id="BEXT01000001">
    <property type="protein sequence ID" value="GBC61117.1"/>
    <property type="molecule type" value="Genomic_DNA"/>
</dbReference>
<dbReference type="RefSeq" id="WP_124328448.1">
    <property type="nucleotide sequence ID" value="NZ_BEXT01000001.1"/>
</dbReference>
<gene>
    <name evidence="2" type="ORF">DENIS_2077</name>
</gene>
<comment type="caution">
    <text evidence="2">The sequence shown here is derived from an EMBL/GenBank/DDBJ whole genome shotgun (WGS) entry which is preliminary data.</text>
</comment>
<dbReference type="AlphaFoldDB" id="A0A401FVW3"/>
<dbReference type="SUPFAM" id="SSF103196">
    <property type="entry name" value="Roadblock/LC7 domain"/>
    <property type="match status" value="1"/>
</dbReference>
<reference evidence="3" key="1">
    <citation type="submission" date="2017-11" db="EMBL/GenBank/DDBJ databases">
        <authorList>
            <person name="Watanabe M."/>
            <person name="Kojima H."/>
        </authorList>
    </citation>
    <scope>NUCLEOTIDE SEQUENCE [LARGE SCALE GENOMIC DNA]</scope>
    <source>
        <strain evidence="3">Tokyo 01</strain>
    </source>
</reference>
<reference evidence="3" key="2">
    <citation type="submission" date="2019-01" db="EMBL/GenBank/DDBJ databases">
        <title>Genome sequence of Desulfonema ishimotonii strain Tokyo 01.</title>
        <authorList>
            <person name="Fukui M."/>
        </authorList>
    </citation>
    <scope>NUCLEOTIDE SEQUENCE [LARGE SCALE GENOMIC DNA]</scope>
    <source>
        <strain evidence="3">Tokyo 01</strain>
    </source>
</reference>
<evidence type="ECO:0000313" key="3">
    <source>
        <dbReference type="Proteomes" id="UP000288096"/>
    </source>
</evidence>
<dbReference type="Proteomes" id="UP000288096">
    <property type="component" value="Unassembled WGS sequence"/>
</dbReference>
<evidence type="ECO:0000256" key="1">
    <source>
        <dbReference type="SAM" id="MobiDB-lite"/>
    </source>
</evidence>
<evidence type="ECO:0000313" key="2">
    <source>
        <dbReference type="EMBL" id="GBC61117.1"/>
    </source>
</evidence>
<keyword evidence="3" id="KW-1185">Reference proteome</keyword>
<protein>
    <recommendedName>
        <fullName evidence="4">Roadblock/LAMTOR2 domain-containing protein</fullName>
    </recommendedName>
</protein>
<name>A0A401FVW3_9BACT</name>
<proteinExistence type="predicted"/>
<feature type="region of interest" description="Disordered" evidence="1">
    <location>
        <begin position="27"/>
        <end position="72"/>
    </location>
</feature>
<dbReference type="OrthoDB" id="5420575at2"/>
<accession>A0A401FVW3</accession>